<proteinExistence type="predicted"/>
<dbReference type="PANTHER" id="PTHR24198">
    <property type="entry name" value="ANKYRIN REPEAT AND PROTEIN KINASE DOMAIN-CONTAINING PROTEIN"/>
    <property type="match status" value="1"/>
</dbReference>
<dbReference type="EMBL" id="PRFC01000014">
    <property type="protein sequence ID" value="PWV18240.1"/>
    <property type="molecule type" value="Genomic_DNA"/>
</dbReference>
<reference evidence="5 6" key="1">
    <citation type="journal article" date="2018" name="Microb. Genom.">
        <title>Expanding an expanded genome: long-read sequencing of Trypanosoma cruzi.</title>
        <authorList>
            <person name="Berna L."/>
            <person name="Rodriguez M."/>
            <person name="Chiribao M.L."/>
            <person name="Parodi-Talice A."/>
            <person name="Pita S."/>
            <person name="Rijo G."/>
            <person name="Alvarez-Valin F."/>
            <person name="Robello C."/>
        </authorList>
    </citation>
    <scope>NUCLEOTIDE SEQUENCE [LARGE SCALE GENOMIC DNA]</scope>
    <source>
        <strain evidence="5 6">TCC</strain>
    </source>
</reference>
<comment type="caution">
    <text evidence="5">The sequence shown here is derived from an EMBL/GenBank/DDBJ whole genome shotgun (WGS) entry which is preliminary data.</text>
</comment>
<dbReference type="PROSITE" id="PS50088">
    <property type="entry name" value="ANK_REPEAT"/>
    <property type="match status" value="3"/>
</dbReference>
<dbReference type="VEuPathDB" id="TriTrypDB:BCY84_15340"/>
<feature type="transmembrane region" description="Helical" evidence="4">
    <location>
        <begin position="331"/>
        <end position="351"/>
    </location>
</feature>
<dbReference type="PROSITE" id="PS50297">
    <property type="entry name" value="ANK_REP_REGION"/>
    <property type="match status" value="2"/>
</dbReference>
<dbReference type="VEuPathDB" id="TriTrypDB:ECC02_001637"/>
<feature type="repeat" description="ANK" evidence="3">
    <location>
        <begin position="129"/>
        <end position="161"/>
    </location>
</feature>
<dbReference type="PANTHER" id="PTHR24198:SF165">
    <property type="entry name" value="ANKYRIN REPEAT-CONTAINING PROTEIN-RELATED"/>
    <property type="match status" value="1"/>
</dbReference>
<keyword evidence="1" id="KW-0677">Repeat</keyword>
<evidence type="ECO:0000256" key="4">
    <source>
        <dbReference type="SAM" id="Phobius"/>
    </source>
</evidence>
<dbReference type="SUPFAM" id="SSF48403">
    <property type="entry name" value="Ankyrin repeat"/>
    <property type="match status" value="1"/>
</dbReference>
<gene>
    <name evidence="5" type="ORF">C3747_14g330</name>
</gene>
<evidence type="ECO:0000256" key="3">
    <source>
        <dbReference type="PROSITE-ProRule" id="PRU00023"/>
    </source>
</evidence>
<dbReference type="VEuPathDB" id="TriTrypDB:C3747_14g330"/>
<dbReference type="VEuPathDB" id="TriTrypDB:C4B63_23g24"/>
<feature type="transmembrane region" description="Helical" evidence="4">
    <location>
        <begin position="578"/>
        <end position="598"/>
    </location>
</feature>
<dbReference type="VEuPathDB" id="TriTrypDB:Tc_MARK_3290"/>
<dbReference type="Pfam" id="PF12796">
    <property type="entry name" value="Ank_2"/>
    <property type="match status" value="2"/>
</dbReference>
<dbReference type="VEuPathDB" id="TriTrypDB:TcBrA4_0131010"/>
<organism evidence="5 6">
    <name type="scientific">Trypanosoma cruzi</name>
    <dbReference type="NCBI Taxonomy" id="5693"/>
    <lineage>
        <taxon>Eukaryota</taxon>
        <taxon>Discoba</taxon>
        <taxon>Euglenozoa</taxon>
        <taxon>Kinetoplastea</taxon>
        <taxon>Metakinetoplastina</taxon>
        <taxon>Trypanosomatida</taxon>
        <taxon>Trypanosomatidae</taxon>
        <taxon>Trypanosoma</taxon>
        <taxon>Schizotrypanum</taxon>
    </lineage>
</organism>
<feature type="repeat" description="ANK" evidence="3">
    <location>
        <begin position="230"/>
        <end position="262"/>
    </location>
</feature>
<dbReference type="AlphaFoldDB" id="A0A2V2XBL5"/>
<feature type="repeat" description="ANK" evidence="3">
    <location>
        <begin position="96"/>
        <end position="128"/>
    </location>
</feature>
<accession>A0A2V2XBL5</accession>
<evidence type="ECO:0000313" key="5">
    <source>
        <dbReference type="EMBL" id="PWV18240.1"/>
    </source>
</evidence>
<dbReference type="VEuPathDB" id="TriTrypDB:TcCLB.510311.20"/>
<feature type="transmembrane region" description="Helical" evidence="4">
    <location>
        <begin position="480"/>
        <end position="500"/>
    </location>
</feature>
<dbReference type="InterPro" id="IPR036770">
    <property type="entry name" value="Ankyrin_rpt-contain_sf"/>
</dbReference>
<dbReference type="Gene3D" id="1.25.40.20">
    <property type="entry name" value="Ankyrin repeat-containing domain"/>
    <property type="match status" value="2"/>
</dbReference>
<dbReference type="SMART" id="SM00248">
    <property type="entry name" value="ANK"/>
    <property type="match status" value="6"/>
</dbReference>
<dbReference type="VEuPathDB" id="TriTrypDB:TCSYLVIO_004496"/>
<evidence type="ECO:0000313" key="6">
    <source>
        <dbReference type="Proteomes" id="UP000246078"/>
    </source>
</evidence>
<dbReference type="OrthoDB" id="20872at2759"/>
<dbReference type="Proteomes" id="UP000246078">
    <property type="component" value="Unassembled WGS sequence"/>
</dbReference>
<protein>
    <submittedName>
        <fullName evidence="5">Uncharacterized protein</fullName>
    </submittedName>
</protein>
<dbReference type="VEuPathDB" id="TriTrypDB:TcCL_ESM00599"/>
<dbReference type="VEuPathDB" id="TriTrypDB:TcG_00912"/>
<evidence type="ECO:0000256" key="1">
    <source>
        <dbReference type="ARBA" id="ARBA00022737"/>
    </source>
</evidence>
<sequence length="801" mass="90976">MVNLDNANTQLGLDVYFPGCDTYYQQSRPAYLPYMDGSLYKPWQPRHPWMQSAERQRRDNPSTIEEACVYGSLAHVITFWAQGHEVKDRRALFEGNDATLLMWSALRGHLGVAKFLVDQGVKVNAANGLGHTALHWAVTGVQYEMTRFLLDHGADPRQKDHQGYSAYFTAVQANNLPLLLMLCEQHPIDPQERDFEGHSLLHWAAYTNSLVIFQYLVENCHFDLDVPDLNGRTPLLWAAREGYAVILEYLVLRGARTDLADKDNYTALQYARFRNHREAVYVLTKAPIFQRNGSTFSVKSDFSPMEISGSGYINVRQMRRRGTVKMMVQEPIFMVMSLLGIFYVAFSYLLLKFIPPLISHIVLGIFFFRNSLWMLILGYPVQGGKPELSFIQKMGIGNSFGESARGIWLFRNRDGSCLFAIMSFWLLQQYAWAKMGLVPIITSYPTDEIALKDHPLESVYQPTGSIFWGFFFNNKAELEGFLLLFLFSLMMLSCIMCKLLSMRSTYEPSESSLKTSPVWAIMRQRAYGWLHPRIISIEKHMLIPLRTFYCYERDVFFRRFDGYSIALECPIAESNHGWFFLFVTSAACFQWLIFFWAWEQTSERLQCPRYSSFSSRVVGSLWNLIIHALPCRDGTRLGVADYGPWVSWLQYVLPTEANYLGVWLLQYGLVASIMATFVAVRQWVAAANGATCLELANPTATGSEGGLVSIFPPTISFSAPWLPPEGITEGVTLPVDDGTVLHSKARKKNSRCIYADYGNALLNIFLFCLGRSGRRWRGAVAVSPANAPLFTLSALGDSFSV</sequence>
<keyword evidence="4" id="KW-1133">Transmembrane helix</keyword>
<feature type="transmembrane region" description="Helical" evidence="4">
    <location>
        <begin position="357"/>
        <end position="379"/>
    </location>
</feature>
<dbReference type="VEuPathDB" id="TriTrypDB:TCDM_00385"/>
<name>A0A2V2XBL5_TRYCR</name>
<keyword evidence="4" id="KW-0812">Transmembrane</keyword>
<keyword evidence="2 3" id="KW-0040">ANK repeat</keyword>
<dbReference type="VEuPathDB" id="TriTrypDB:TcCLB.510265.90"/>
<keyword evidence="4" id="KW-0472">Membrane</keyword>
<dbReference type="InterPro" id="IPR002110">
    <property type="entry name" value="Ankyrin_rpt"/>
</dbReference>
<evidence type="ECO:0000256" key="2">
    <source>
        <dbReference type="ARBA" id="ARBA00023043"/>
    </source>
</evidence>
<dbReference type="SMR" id="A0A2V2XBL5"/>